<accession>A0A0J6IBJ2</accession>
<organism evidence="1 2">
    <name type="scientific">Pseudomonas weihenstephanensis</name>
    <dbReference type="NCBI Taxonomy" id="1608994"/>
    <lineage>
        <taxon>Bacteria</taxon>
        <taxon>Pseudomonadati</taxon>
        <taxon>Pseudomonadota</taxon>
        <taxon>Gammaproteobacteria</taxon>
        <taxon>Pseudomonadales</taxon>
        <taxon>Pseudomonadaceae</taxon>
        <taxon>Pseudomonas</taxon>
    </lineage>
</organism>
<proteinExistence type="predicted"/>
<sequence length="135" mass="15104">MPEETVVPVAPAVIEYAYSTNGEDWTADWCSFLDQNEELSPGDECQRGVMRYADPAEFVDSDSVINSMADNASSSELGEWADDFPSVSAEAKQELEDLLDAWARKNCDCSFYRVKNIETFKITHEDLEHLGEVAP</sequence>
<name>A0A0J6IBJ2_9PSED</name>
<evidence type="ECO:0000313" key="1">
    <source>
        <dbReference type="EMBL" id="KMN11950.1"/>
    </source>
</evidence>
<comment type="caution">
    <text evidence="1">The sequence shown here is derived from an EMBL/GenBank/DDBJ whole genome shotgun (WGS) entry which is preliminary data.</text>
</comment>
<reference evidence="1 2" key="1">
    <citation type="submission" date="2015-02" db="EMBL/GenBank/DDBJ databases">
        <title>Pseudomonas helleri sp. nov. and Pseudomonas weihenstephanensis sp. nov., isolated from raw cows milk.</title>
        <authorList>
            <person name="von Neubeck M."/>
            <person name="Huptas C."/>
            <person name="Wenning M."/>
            <person name="Scherer S."/>
        </authorList>
    </citation>
    <scope>NUCLEOTIDE SEQUENCE [LARGE SCALE GENOMIC DNA]</scope>
    <source>
        <strain evidence="1 2">DSM 29166</strain>
    </source>
</reference>
<dbReference type="EMBL" id="JYLF01000011">
    <property type="protein sequence ID" value="KMN11950.1"/>
    <property type="molecule type" value="Genomic_DNA"/>
</dbReference>
<protein>
    <recommendedName>
        <fullName evidence="3">Phage protein</fullName>
    </recommendedName>
</protein>
<dbReference type="AlphaFoldDB" id="A0A0J6IBJ2"/>
<dbReference type="RefSeq" id="WP_048366067.1">
    <property type="nucleotide sequence ID" value="NZ_JYLF01000011.1"/>
</dbReference>
<dbReference type="STRING" id="1608994.TU86_20055"/>
<dbReference type="Proteomes" id="UP000036325">
    <property type="component" value="Unassembled WGS sequence"/>
</dbReference>
<evidence type="ECO:0008006" key="3">
    <source>
        <dbReference type="Google" id="ProtNLM"/>
    </source>
</evidence>
<dbReference type="PATRIC" id="fig|1608994.3.peg.169"/>
<gene>
    <name evidence="1" type="ORF">TU86_20055</name>
</gene>
<evidence type="ECO:0000313" key="2">
    <source>
        <dbReference type="Proteomes" id="UP000036325"/>
    </source>
</evidence>